<evidence type="ECO:0000259" key="1">
    <source>
        <dbReference type="Pfam" id="PF06985"/>
    </source>
</evidence>
<feature type="non-terminal residue" evidence="2">
    <location>
        <position position="166"/>
    </location>
</feature>
<accession>A0AA39XUB3</accession>
<dbReference type="InterPro" id="IPR010730">
    <property type="entry name" value="HET"/>
</dbReference>
<sequence length="166" mass="18266">YVALSYVWGSAAGLSSTRGNIDALKRPGSLWLAQRDLPAVITDAMALVAGMGERYLWVDRLCILQDDGDTKMAAINQMDVIYENALLTIVAAEGADASAGLPGVGRRPRMQAQRCDVIGPRLKMIVPHELDALRSTKWASRAWTFQEYLASPRRLIFVNGQIAFRC</sequence>
<keyword evidence="3" id="KW-1185">Reference proteome</keyword>
<name>A0AA39XUB3_9PEZI</name>
<dbReference type="Pfam" id="PF06985">
    <property type="entry name" value="HET"/>
    <property type="match status" value="1"/>
</dbReference>
<organism evidence="2 3">
    <name type="scientific">Cercophora newfieldiana</name>
    <dbReference type="NCBI Taxonomy" id="92897"/>
    <lineage>
        <taxon>Eukaryota</taxon>
        <taxon>Fungi</taxon>
        <taxon>Dikarya</taxon>
        <taxon>Ascomycota</taxon>
        <taxon>Pezizomycotina</taxon>
        <taxon>Sordariomycetes</taxon>
        <taxon>Sordariomycetidae</taxon>
        <taxon>Sordariales</taxon>
        <taxon>Lasiosphaeriaceae</taxon>
        <taxon>Cercophora</taxon>
    </lineage>
</organism>
<feature type="domain" description="Heterokaryon incompatibility" evidence="1">
    <location>
        <begin position="1"/>
        <end position="147"/>
    </location>
</feature>
<evidence type="ECO:0000313" key="3">
    <source>
        <dbReference type="Proteomes" id="UP001174936"/>
    </source>
</evidence>
<evidence type="ECO:0000313" key="2">
    <source>
        <dbReference type="EMBL" id="KAK0639955.1"/>
    </source>
</evidence>
<dbReference type="Proteomes" id="UP001174936">
    <property type="component" value="Unassembled WGS sequence"/>
</dbReference>
<reference evidence="2" key="1">
    <citation type="submission" date="2023-06" db="EMBL/GenBank/DDBJ databases">
        <title>Genome-scale phylogeny and comparative genomics of the fungal order Sordariales.</title>
        <authorList>
            <consortium name="Lawrence Berkeley National Laboratory"/>
            <person name="Hensen N."/>
            <person name="Bonometti L."/>
            <person name="Westerberg I."/>
            <person name="Brannstrom I.O."/>
            <person name="Guillou S."/>
            <person name="Cros-Aarteil S."/>
            <person name="Calhoun S."/>
            <person name="Haridas S."/>
            <person name="Kuo A."/>
            <person name="Mondo S."/>
            <person name="Pangilinan J."/>
            <person name="Riley R."/>
            <person name="Labutti K."/>
            <person name="Andreopoulos B."/>
            <person name="Lipzen A."/>
            <person name="Chen C."/>
            <person name="Yanf M."/>
            <person name="Daum C."/>
            <person name="Ng V."/>
            <person name="Clum A."/>
            <person name="Steindorff A."/>
            <person name="Ohm R."/>
            <person name="Martin F."/>
            <person name="Silar P."/>
            <person name="Natvig D."/>
            <person name="Lalanne C."/>
            <person name="Gautier V."/>
            <person name="Ament-Velasquez S.L."/>
            <person name="Kruys A."/>
            <person name="Hutchinson M.I."/>
            <person name="Powell A.J."/>
            <person name="Barry K."/>
            <person name="Miller A.N."/>
            <person name="Grigoriev I.V."/>
            <person name="Debuchy R."/>
            <person name="Gladieux P."/>
            <person name="Thoren M.H."/>
            <person name="Johannesson H."/>
        </authorList>
    </citation>
    <scope>NUCLEOTIDE SEQUENCE</scope>
    <source>
        <strain evidence="2">SMH2532-1</strain>
    </source>
</reference>
<dbReference type="PANTHER" id="PTHR33112:SF16">
    <property type="entry name" value="HETEROKARYON INCOMPATIBILITY DOMAIN-CONTAINING PROTEIN"/>
    <property type="match status" value="1"/>
</dbReference>
<dbReference type="EMBL" id="JAULSV010000007">
    <property type="protein sequence ID" value="KAK0639955.1"/>
    <property type="molecule type" value="Genomic_DNA"/>
</dbReference>
<gene>
    <name evidence="2" type="ORF">B0T16DRAFT_300240</name>
</gene>
<dbReference type="AlphaFoldDB" id="A0AA39XUB3"/>
<protein>
    <submittedName>
        <fullName evidence="2">Heterokaryon incompatibility</fullName>
    </submittedName>
</protein>
<feature type="non-terminal residue" evidence="2">
    <location>
        <position position="1"/>
    </location>
</feature>
<comment type="caution">
    <text evidence="2">The sequence shown here is derived from an EMBL/GenBank/DDBJ whole genome shotgun (WGS) entry which is preliminary data.</text>
</comment>
<proteinExistence type="predicted"/>
<dbReference type="PANTHER" id="PTHR33112">
    <property type="entry name" value="DOMAIN PROTEIN, PUTATIVE-RELATED"/>
    <property type="match status" value="1"/>
</dbReference>